<dbReference type="Pfam" id="PF21999">
    <property type="entry name" value="IMS_HHH_1"/>
    <property type="match status" value="1"/>
</dbReference>
<dbReference type="Gene3D" id="3.30.1490.100">
    <property type="entry name" value="DNA polymerase, Y-family, little finger domain"/>
    <property type="match status" value="1"/>
</dbReference>
<feature type="domain" description="UmuC" evidence="17">
    <location>
        <begin position="24"/>
        <end position="204"/>
    </location>
</feature>
<comment type="function">
    <text evidence="16">Poorly processive, error-prone DNA polymerase involved in untargeted mutagenesis. Copies undamaged DNA at stalled replication forks, which arise in vivo from mismatched or misaligned primer ends. These misaligned primers can be extended by PolIV. Exhibits no 3'-5' exonuclease (proofreading) activity. May be involved in translesional synthesis, in conjunction with the beta clamp from PolIII.</text>
</comment>
<reference evidence="18" key="2">
    <citation type="submission" date="2022-10" db="EMBL/GenBank/DDBJ databases">
        <authorList>
            <person name="Aronson H.S."/>
        </authorList>
    </citation>
    <scope>NUCLEOTIDE SEQUENCE</scope>
    <source>
        <strain evidence="18">RS19-109</strain>
    </source>
</reference>
<keyword evidence="5 16" id="KW-0963">Cytoplasm</keyword>
<dbReference type="EC" id="2.7.7.7" evidence="16"/>
<dbReference type="GO" id="GO:0000287">
    <property type="term" value="F:magnesium ion binding"/>
    <property type="evidence" value="ECO:0007669"/>
    <property type="project" value="UniProtKB-UniRule"/>
</dbReference>
<gene>
    <name evidence="16 18" type="primary">dinB</name>
    <name evidence="18" type="ORF">OLX77_01010</name>
</gene>
<dbReference type="PANTHER" id="PTHR11076:SF33">
    <property type="entry name" value="DNA POLYMERASE KAPPA"/>
    <property type="match status" value="1"/>
</dbReference>
<keyword evidence="7 16" id="KW-0548">Nucleotidyltransferase</keyword>
<dbReference type="Gene3D" id="1.10.150.20">
    <property type="entry name" value="5' to 3' exonuclease, C-terminal subdomain"/>
    <property type="match status" value="1"/>
</dbReference>
<dbReference type="GO" id="GO:0006281">
    <property type="term" value="P:DNA repair"/>
    <property type="evidence" value="ECO:0007669"/>
    <property type="project" value="UniProtKB-UniRule"/>
</dbReference>
<dbReference type="GO" id="GO:0005829">
    <property type="term" value="C:cytosol"/>
    <property type="evidence" value="ECO:0007669"/>
    <property type="project" value="TreeGrafter"/>
</dbReference>
<comment type="catalytic activity">
    <reaction evidence="15 16">
        <text>DNA(n) + a 2'-deoxyribonucleoside 5'-triphosphate = DNA(n+1) + diphosphate</text>
        <dbReference type="Rhea" id="RHEA:22508"/>
        <dbReference type="Rhea" id="RHEA-COMP:17339"/>
        <dbReference type="Rhea" id="RHEA-COMP:17340"/>
        <dbReference type="ChEBI" id="CHEBI:33019"/>
        <dbReference type="ChEBI" id="CHEBI:61560"/>
        <dbReference type="ChEBI" id="CHEBI:173112"/>
        <dbReference type="EC" id="2.7.7.7"/>
    </reaction>
</comment>
<dbReference type="InterPro" id="IPR053848">
    <property type="entry name" value="IMS_HHH_1"/>
</dbReference>
<dbReference type="NCBIfam" id="NF002677">
    <property type="entry name" value="PRK02406.1"/>
    <property type="match status" value="1"/>
</dbReference>
<sequence length="412" mass="45189">MENNQPVHAREWTTAMPTPNNRRIIHLDMDAFYASVEILDNPALRGLPVVVGGNSNRGVVCAASYEARKFGVHSALPIHTARKLCPQGVFLPVRMARYQEISRRIMEIFLRYTPLVEPLSLDEAFLDVTGSLRLMGTAEDIAIQIRGLVRETTGLTVSAGVGGSKLVAKIASDLNKPDGLTIVPPGREEEFLAPLPIGRLWGVGRTTREALALIGVKTIGDLRRISPTILTAKFGKGGMLMYNSARGIDLRPVEPSQEAKSIGHEETFSEDLRDTKRIDQELLALCCKVGKRVRDKGLTGRTITIKVKYRDFVQVTRSLTLAEPVGGDDKSLYQTGRLLLAKTEIGLRPIRLLGISLANLAPAGACGQLTLFGENRPREKECRLYQAIDTISDRYGNGSIVPATLVEKREEG</sequence>
<dbReference type="PROSITE" id="PS50173">
    <property type="entry name" value="UMUC"/>
    <property type="match status" value="1"/>
</dbReference>
<dbReference type="SUPFAM" id="SSF56672">
    <property type="entry name" value="DNA/RNA polymerases"/>
    <property type="match status" value="1"/>
</dbReference>
<evidence type="ECO:0000256" key="1">
    <source>
        <dbReference type="ARBA" id="ARBA00004496"/>
    </source>
</evidence>
<dbReference type="RefSeq" id="WP_307631717.1">
    <property type="nucleotide sequence ID" value="NZ_JAPHEH010000001.1"/>
</dbReference>
<keyword evidence="13 16" id="KW-0238">DNA-binding</keyword>
<evidence type="ECO:0000256" key="13">
    <source>
        <dbReference type="ARBA" id="ARBA00023125"/>
    </source>
</evidence>
<evidence type="ECO:0000256" key="8">
    <source>
        <dbReference type="ARBA" id="ARBA00022705"/>
    </source>
</evidence>
<dbReference type="GO" id="GO:0009432">
    <property type="term" value="P:SOS response"/>
    <property type="evidence" value="ECO:0007669"/>
    <property type="project" value="TreeGrafter"/>
</dbReference>
<dbReference type="InterPro" id="IPR036775">
    <property type="entry name" value="DNA_pol_Y-fam_lit_finger_sf"/>
</dbReference>
<dbReference type="InterPro" id="IPR050116">
    <property type="entry name" value="DNA_polymerase-Y"/>
</dbReference>
<evidence type="ECO:0000256" key="2">
    <source>
        <dbReference type="ARBA" id="ARBA00010945"/>
    </source>
</evidence>
<evidence type="ECO:0000256" key="3">
    <source>
        <dbReference type="ARBA" id="ARBA00011245"/>
    </source>
</evidence>
<evidence type="ECO:0000256" key="11">
    <source>
        <dbReference type="ARBA" id="ARBA00022842"/>
    </source>
</evidence>
<evidence type="ECO:0000256" key="12">
    <source>
        <dbReference type="ARBA" id="ARBA00022932"/>
    </source>
</evidence>
<dbReference type="AlphaFoldDB" id="A0A9X4MKX9"/>
<comment type="caution">
    <text evidence="18">The sequence shown here is derived from an EMBL/GenBank/DDBJ whole genome shotgun (WGS) entry which is preliminary data.</text>
</comment>
<feature type="active site" evidence="16">
    <location>
        <position position="123"/>
    </location>
</feature>
<feature type="site" description="Substrate discrimination" evidence="16">
    <location>
        <position position="33"/>
    </location>
</feature>
<evidence type="ECO:0000256" key="7">
    <source>
        <dbReference type="ARBA" id="ARBA00022695"/>
    </source>
</evidence>
<evidence type="ECO:0000256" key="6">
    <source>
        <dbReference type="ARBA" id="ARBA00022679"/>
    </source>
</evidence>
<keyword evidence="11 16" id="KW-0460">Magnesium</keyword>
<evidence type="ECO:0000256" key="5">
    <source>
        <dbReference type="ARBA" id="ARBA00022490"/>
    </source>
</evidence>
<dbReference type="Gene3D" id="3.40.1170.60">
    <property type="match status" value="1"/>
</dbReference>
<proteinExistence type="inferred from homology"/>
<evidence type="ECO:0000256" key="10">
    <source>
        <dbReference type="ARBA" id="ARBA00022763"/>
    </source>
</evidence>
<evidence type="ECO:0000313" key="18">
    <source>
        <dbReference type="EMBL" id="MDG4474737.1"/>
    </source>
</evidence>
<evidence type="ECO:0000256" key="14">
    <source>
        <dbReference type="ARBA" id="ARBA00023204"/>
    </source>
</evidence>
<comment type="cofactor">
    <cofactor evidence="16">
        <name>Mg(2+)</name>
        <dbReference type="ChEBI" id="CHEBI:18420"/>
    </cofactor>
    <text evidence="16">Binds 2 magnesium ions per subunit.</text>
</comment>
<keyword evidence="10 16" id="KW-0227">DNA damage</keyword>
<dbReference type="InterPro" id="IPR017961">
    <property type="entry name" value="DNA_pol_Y-fam_little_finger"/>
</dbReference>
<dbReference type="InterPro" id="IPR043128">
    <property type="entry name" value="Rev_trsase/Diguanyl_cyclase"/>
</dbReference>
<keyword evidence="19" id="KW-1185">Reference proteome</keyword>
<dbReference type="PANTHER" id="PTHR11076">
    <property type="entry name" value="DNA REPAIR POLYMERASE UMUC / TRANSFERASE FAMILY MEMBER"/>
    <property type="match status" value="1"/>
</dbReference>
<dbReference type="FunFam" id="3.40.1170.60:FF:000001">
    <property type="entry name" value="DNA polymerase IV"/>
    <property type="match status" value="1"/>
</dbReference>
<feature type="binding site" evidence="16">
    <location>
        <position position="122"/>
    </location>
    <ligand>
        <name>Mg(2+)</name>
        <dbReference type="ChEBI" id="CHEBI:18420"/>
    </ligand>
</feature>
<keyword evidence="12 16" id="KW-0239">DNA-directed DNA polymerase</keyword>
<dbReference type="InterPro" id="IPR022880">
    <property type="entry name" value="DNApol_IV"/>
</dbReference>
<dbReference type="FunFam" id="3.30.1490.100:FF:000004">
    <property type="entry name" value="DNA polymerase IV"/>
    <property type="match status" value="1"/>
</dbReference>
<accession>A0A9X4MKX9</accession>
<keyword evidence="9 16" id="KW-0479">Metal-binding</keyword>
<protein>
    <recommendedName>
        <fullName evidence="16">DNA polymerase IV</fullName>
        <shortName evidence="16">Pol IV</shortName>
        <ecNumber evidence="16">2.7.7.7</ecNumber>
    </recommendedName>
</protein>
<keyword evidence="4 16" id="KW-0515">Mutator protein</keyword>
<dbReference type="EMBL" id="JAPHEH010000001">
    <property type="protein sequence ID" value="MDG4474737.1"/>
    <property type="molecule type" value="Genomic_DNA"/>
</dbReference>
<dbReference type="GO" id="GO:0003887">
    <property type="term" value="F:DNA-directed DNA polymerase activity"/>
    <property type="evidence" value="ECO:0007669"/>
    <property type="project" value="UniProtKB-UniRule"/>
</dbReference>
<dbReference type="NCBIfam" id="NF002882">
    <property type="entry name" value="PRK03348.1"/>
    <property type="match status" value="1"/>
</dbReference>
<keyword evidence="8 16" id="KW-0235">DNA replication</keyword>
<evidence type="ECO:0000256" key="15">
    <source>
        <dbReference type="ARBA" id="ARBA00049244"/>
    </source>
</evidence>
<dbReference type="Pfam" id="PF00817">
    <property type="entry name" value="IMS"/>
    <property type="match status" value="1"/>
</dbReference>
<organism evidence="18 19">
    <name type="scientific">Thiovibrio frasassiensis</name>
    <dbReference type="NCBI Taxonomy" id="2984131"/>
    <lineage>
        <taxon>Bacteria</taxon>
        <taxon>Pseudomonadati</taxon>
        <taxon>Thermodesulfobacteriota</taxon>
        <taxon>Desulfobulbia</taxon>
        <taxon>Desulfobulbales</taxon>
        <taxon>Thiovibrionaceae</taxon>
        <taxon>Thiovibrio</taxon>
    </lineage>
</organism>
<evidence type="ECO:0000313" key="19">
    <source>
        <dbReference type="Proteomes" id="UP001154240"/>
    </source>
</evidence>
<dbReference type="Pfam" id="PF11799">
    <property type="entry name" value="IMS_C"/>
    <property type="match status" value="1"/>
</dbReference>
<dbReference type="Gene3D" id="3.30.70.270">
    <property type="match status" value="1"/>
</dbReference>
<dbReference type="CDD" id="cd03586">
    <property type="entry name" value="PolY_Pol_IV_kappa"/>
    <property type="match status" value="1"/>
</dbReference>
<name>A0A9X4MKX9_9BACT</name>
<reference evidence="18" key="1">
    <citation type="journal article" date="2022" name="bioRxiv">
        <title>Thiovibrio frasassiensisgen. nov., sp. nov., an autotrophic, elemental sulfur disproportionating bacterium isolated from sulfidic karst sediment, and proposal of Thiovibrionaceae fam. nov.</title>
        <authorList>
            <person name="Aronson H."/>
            <person name="Thomas C."/>
            <person name="Bhattacharyya M."/>
            <person name="Eckstein S."/>
            <person name="Jensen S."/>
            <person name="Barco R."/>
            <person name="Macalady J."/>
            <person name="Amend J."/>
        </authorList>
    </citation>
    <scope>NUCLEOTIDE SEQUENCE</scope>
    <source>
        <strain evidence="18">RS19-109</strain>
    </source>
</reference>
<dbReference type="GO" id="GO:0006261">
    <property type="term" value="P:DNA-templated DNA replication"/>
    <property type="evidence" value="ECO:0007669"/>
    <property type="project" value="UniProtKB-UniRule"/>
</dbReference>
<feature type="binding site" evidence="16">
    <location>
        <position position="28"/>
    </location>
    <ligand>
        <name>Mg(2+)</name>
        <dbReference type="ChEBI" id="CHEBI:18420"/>
    </ligand>
</feature>
<evidence type="ECO:0000256" key="9">
    <source>
        <dbReference type="ARBA" id="ARBA00022723"/>
    </source>
</evidence>
<dbReference type="InterPro" id="IPR001126">
    <property type="entry name" value="UmuC"/>
</dbReference>
<evidence type="ECO:0000259" key="17">
    <source>
        <dbReference type="PROSITE" id="PS50173"/>
    </source>
</evidence>
<comment type="subcellular location">
    <subcellularLocation>
        <location evidence="1 16">Cytoplasm</location>
    </subcellularLocation>
</comment>
<keyword evidence="6 16" id="KW-0808">Transferase</keyword>
<comment type="subunit">
    <text evidence="3 16">Monomer.</text>
</comment>
<dbReference type="GO" id="GO:0042276">
    <property type="term" value="P:error-prone translesion synthesis"/>
    <property type="evidence" value="ECO:0007669"/>
    <property type="project" value="TreeGrafter"/>
</dbReference>
<dbReference type="HAMAP" id="MF_01113">
    <property type="entry name" value="DNApol_IV"/>
    <property type="match status" value="1"/>
</dbReference>
<dbReference type="Proteomes" id="UP001154240">
    <property type="component" value="Unassembled WGS sequence"/>
</dbReference>
<dbReference type="InterPro" id="IPR043502">
    <property type="entry name" value="DNA/RNA_pol_sf"/>
</dbReference>
<dbReference type="SUPFAM" id="SSF100879">
    <property type="entry name" value="Lesion bypass DNA polymerase (Y-family), little finger domain"/>
    <property type="match status" value="1"/>
</dbReference>
<evidence type="ECO:0000256" key="4">
    <source>
        <dbReference type="ARBA" id="ARBA00022457"/>
    </source>
</evidence>
<dbReference type="GO" id="GO:0003684">
    <property type="term" value="F:damaged DNA binding"/>
    <property type="evidence" value="ECO:0007669"/>
    <property type="project" value="InterPro"/>
</dbReference>
<keyword evidence="14 16" id="KW-0234">DNA repair</keyword>
<evidence type="ECO:0000256" key="16">
    <source>
        <dbReference type="HAMAP-Rule" id="MF_01113"/>
    </source>
</evidence>
<comment type="similarity">
    <text evidence="2 16">Belongs to the DNA polymerase type-Y family.</text>
</comment>